<dbReference type="Proteomes" id="UP000265000">
    <property type="component" value="Unplaced"/>
</dbReference>
<keyword evidence="2" id="KW-0812">Transmembrane</keyword>
<keyword evidence="2" id="KW-1133">Transmembrane helix</keyword>
<dbReference type="Gene3D" id="2.40.50.40">
    <property type="match status" value="1"/>
</dbReference>
<reference evidence="4" key="2">
    <citation type="submission" date="2025-09" db="UniProtKB">
        <authorList>
            <consortium name="Ensembl"/>
        </authorList>
    </citation>
    <scope>IDENTIFICATION</scope>
</reference>
<dbReference type="InterPro" id="IPR001811">
    <property type="entry name" value="Chemokine_IL8-like_dom"/>
</dbReference>
<organism evidence="4 5">
    <name type="scientific">Fundulus heteroclitus</name>
    <name type="common">Killifish</name>
    <name type="synonym">Mummichog</name>
    <dbReference type="NCBI Taxonomy" id="8078"/>
    <lineage>
        <taxon>Eukaryota</taxon>
        <taxon>Metazoa</taxon>
        <taxon>Chordata</taxon>
        <taxon>Craniata</taxon>
        <taxon>Vertebrata</taxon>
        <taxon>Euteleostomi</taxon>
        <taxon>Actinopterygii</taxon>
        <taxon>Neopterygii</taxon>
        <taxon>Teleostei</taxon>
        <taxon>Neoteleostei</taxon>
        <taxon>Acanthomorphata</taxon>
        <taxon>Ovalentaria</taxon>
        <taxon>Atherinomorphae</taxon>
        <taxon>Cyprinodontiformes</taxon>
        <taxon>Fundulidae</taxon>
        <taxon>Fundulus</taxon>
    </lineage>
</organism>
<evidence type="ECO:0000259" key="3">
    <source>
        <dbReference type="Pfam" id="PF00048"/>
    </source>
</evidence>
<accession>A0A3Q2QVW1</accession>
<proteinExistence type="predicted"/>
<dbReference type="GO" id="GO:0008009">
    <property type="term" value="F:chemokine activity"/>
    <property type="evidence" value="ECO:0007669"/>
    <property type="project" value="InterPro"/>
</dbReference>
<dbReference type="AlphaFoldDB" id="A0A3Q2QVW1"/>
<dbReference type="Pfam" id="PF00048">
    <property type="entry name" value="IL8"/>
    <property type="match status" value="1"/>
</dbReference>
<feature type="domain" description="Chemokine interleukin-8-like" evidence="3">
    <location>
        <begin position="67"/>
        <end position="89"/>
    </location>
</feature>
<feature type="transmembrane region" description="Helical" evidence="2">
    <location>
        <begin position="17"/>
        <end position="38"/>
    </location>
</feature>
<keyword evidence="5" id="KW-1185">Reference proteome</keyword>
<dbReference type="Ensembl" id="ENSFHET00000033753.1">
    <property type="protein sequence ID" value="ENSFHEP00000032198.1"/>
    <property type="gene ID" value="ENSFHEG00000018549.1"/>
</dbReference>
<reference evidence="4" key="1">
    <citation type="submission" date="2025-08" db="UniProtKB">
        <authorList>
            <consortium name="Ensembl"/>
        </authorList>
    </citation>
    <scope>IDENTIFICATION</scope>
</reference>
<dbReference type="InterPro" id="IPR036048">
    <property type="entry name" value="Interleukin_8-like_sf"/>
</dbReference>
<evidence type="ECO:0000313" key="5">
    <source>
        <dbReference type="Proteomes" id="UP000265000"/>
    </source>
</evidence>
<sequence>MEDDDLIKHFVSNTAELFFVCFVCSLLIGSTLLSRALLCIKCNTFLFRANDHHHYPSGFGPAAGSHFTMKSGKEYCADPDQDWAKEIIKSKEKNQTKGVRDSTTTIVSQKQTVVQCNLFDYKY</sequence>
<keyword evidence="2" id="KW-0472">Membrane</keyword>
<evidence type="ECO:0000256" key="1">
    <source>
        <dbReference type="ARBA" id="ARBA00022514"/>
    </source>
</evidence>
<dbReference type="GO" id="GO:0005615">
    <property type="term" value="C:extracellular space"/>
    <property type="evidence" value="ECO:0007669"/>
    <property type="project" value="UniProtKB-KW"/>
</dbReference>
<protein>
    <recommendedName>
        <fullName evidence="3">Chemokine interleukin-8-like domain-containing protein</fullName>
    </recommendedName>
</protein>
<evidence type="ECO:0000256" key="2">
    <source>
        <dbReference type="SAM" id="Phobius"/>
    </source>
</evidence>
<dbReference type="SUPFAM" id="SSF54117">
    <property type="entry name" value="Interleukin 8-like chemokines"/>
    <property type="match status" value="1"/>
</dbReference>
<name>A0A3Q2QVW1_FUNHE</name>
<dbReference type="GO" id="GO:0006955">
    <property type="term" value="P:immune response"/>
    <property type="evidence" value="ECO:0007669"/>
    <property type="project" value="InterPro"/>
</dbReference>
<keyword evidence="1" id="KW-0202">Cytokine</keyword>
<evidence type="ECO:0000313" key="4">
    <source>
        <dbReference type="Ensembl" id="ENSFHEP00000032198.1"/>
    </source>
</evidence>